<dbReference type="PIRSF" id="PIRSF020818">
    <property type="entry name" value="PHB_depoly_PhaZ"/>
    <property type="match status" value="1"/>
</dbReference>
<dbReference type="PANTHER" id="PTHR36837">
    <property type="entry name" value="POLY(3-HYDROXYALKANOATE) POLYMERASE SUBUNIT PHAC"/>
    <property type="match status" value="1"/>
</dbReference>
<dbReference type="InterPro" id="IPR029058">
    <property type="entry name" value="AB_hydrolase_fold"/>
</dbReference>
<dbReference type="EMBL" id="ATHO01000070">
    <property type="protein sequence ID" value="EQB08276.1"/>
    <property type="molecule type" value="Genomic_DNA"/>
</dbReference>
<evidence type="ECO:0000313" key="2">
    <source>
        <dbReference type="EMBL" id="EQB08276.1"/>
    </source>
</evidence>
<dbReference type="NCBIfam" id="TIGR01849">
    <property type="entry name" value="PHB_depoly_PhaZ"/>
    <property type="match status" value="1"/>
</dbReference>
<proteinExistence type="predicted"/>
<comment type="caution">
    <text evidence="2">The sequence shown here is derived from an EMBL/GenBank/DDBJ whole genome shotgun (WGS) entry which is preliminary data.</text>
</comment>
<dbReference type="InterPro" id="IPR009656">
    <property type="entry name" value="PHB_depo_C"/>
</dbReference>
<protein>
    <submittedName>
        <fullName evidence="2">Poly(3-hydroxybutyrate) depolymerase</fullName>
    </submittedName>
</protein>
<dbReference type="Proteomes" id="UP000015525">
    <property type="component" value="Unassembled WGS sequence"/>
</dbReference>
<sequence length="419" mass="46775">MMGNIAGGRNRYMMMLYTGYQALEDMLAPARFGARLALTMRDGMGAVGDWPMPRRMFALMDIFQGARLTHKRPAYGIDQVRSGNAVVAVREEVLLDLPFGNLLHFAKDDVDTEQPRVLLVAPMSGHFATLLRATVRTMLPDHDVYITDWKNARDVPLSAGPFGFDDYIDYVITFLQEMGPGAHLFSVCQPCVPAFAAVALMAEDGDAATPRSMTLMGGPIDPRAAPTVVNELSNEKPIEWFDRHLITTVPMRYAGAGRRVYPGFLQLSAFMSMNLERHGAQHRELYQLLADGKEAEAEKIKTFYQEYFAVLDMTAEFYLETVDRVFQRALLAKGELKHRDRPVNPGAIRTTALLTVEGEKDDVCAVGQTAAAHALCTGLRPHLKRHHLQIGAGHYGVFSGRKWEKEVFPQVRNMILAMN</sequence>
<name>T0GWD6_9SPHN</name>
<dbReference type="AlphaFoldDB" id="T0GWD6"/>
<dbReference type="PATRIC" id="fig|1329909.3.peg.1538"/>
<evidence type="ECO:0000259" key="1">
    <source>
        <dbReference type="Pfam" id="PF06850"/>
    </source>
</evidence>
<dbReference type="SUPFAM" id="SSF53474">
    <property type="entry name" value="alpha/beta-Hydrolases"/>
    <property type="match status" value="1"/>
</dbReference>
<dbReference type="PANTHER" id="PTHR36837:SF4">
    <property type="entry name" value="BLR0908 PROTEIN"/>
    <property type="match status" value="1"/>
</dbReference>
<reference evidence="2 3" key="1">
    <citation type="journal article" date="2013" name="Genome Announc.">
        <title>Draft Genome Sequence of Sphingobium quisquiliarum Strain P25T, a Novel Hexachlorocyclohexane (HCH)-Degrading Bacterium Isolated from an HCH Dumpsite.</title>
        <authorList>
            <person name="Kumar Singh A."/>
            <person name="Sangwan N."/>
            <person name="Sharma A."/>
            <person name="Gupta V."/>
            <person name="Khurana J.P."/>
            <person name="Lal R."/>
        </authorList>
    </citation>
    <scope>NUCLEOTIDE SEQUENCE [LARGE SCALE GENOMIC DNA]</scope>
    <source>
        <strain evidence="2 3">P25</strain>
    </source>
</reference>
<dbReference type="Pfam" id="PF06850">
    <property type="entry name" value="PHB_depo_C"/>
    <property type="match status" value="1"/>
</dbReference>
<accession>T0GWD6</accession>
<dbReference type="InterPro" id="IPR051321">
    <property type="entry name" value="PHA/PHB_synthase"/>
</dbReference>
<dbReference type="InterPro" id="IPR010915">
    <property type="entry name" value="PHB_depoly_PhaZ"/>
</dbReference>
<gene>
    <name evidence="2" type="ORF">L288_07955</name>
</gene>
<feature type="domain" description="PHB de-polymerase C-terminal" evidence="1">
    <location>
        <begin position="217"/>
        <end position="416"/>
    </location>
</feature>
<evidence type="ECO:0000313" key="3">
    <source>
        <dbReference type="Proteomes" id="UP000015525"/>
    </source>
</evidence>
<organism evidence="2 3">
    <name type="scientific">Sphingobium quisquiliarum P25</name>
    <dbReference type="NCBI Taxonomy" id="1329909"/>
    <lineage>
        <taxon>Bacteria</taxon>
        <taxon>Pseudomonadati</taxon>
        <taxon>Pseudomonadota</taxon>
        <taxon>Alphaproteobacteria</taxon>
        <taxon>Sphingomonadales</taxon>
        <taxon>Sphingomonadaceae</taxon>
        <taxon>Sphingobium</taxon>
    </lineage>
</organism>
<keyword evidence="3" id="KW-1185">Reference proteome</keyword>